<evidence type="ECO:0000313" key="3">
    <source>
        <dbReference type="Proteomes" id="UP001280121"/>
    </source>
</evidence>
<name>A0AAD9XCJ0_9ROSI</name>
<keyword evidence="3" id="KW-1185">Reference proteome</keyword>
<proteinExistence type="predicted"/>
<comment type="caution">
    <text evidence="2">The sequence shown here is derived from an EMBL/GenBank/DDBJ whole genome shotgun (WGS) entry which is preliminary data.</text>
</comment>
<protein>
    <recommendedName>
        <fullName evidence="1">Transposase MuDR plant domain-containing protein</fullName>
    </recommendedName>
</protein>
<evidence type="ECO:0000313" key="2">
    <source>
        <dbReference type="EMBL" id="KAK2656483.1"/>
    </source>
</evidence>
<dbReference type="PANTHER" id="PTHR31973:SF187">
    <property type="entry name" value="MUTATOR TRANSPOSASE MUDRA PROTEIN"/>
    <property type="match status" value="1"/>
</dbReference>
<feature type="domain" description="Transposase MuDR plant" evidence="1">
    <location>
        <begin position="171"/>
        <end position="211"/>
    </location>
</feature>
<organism evidence="2 3">
    <name type="scientific">Dipteronia dyeriana</name>
    <dbReference type="NCBI Taxonomy" id="168575"/>
    <lineage>
        <taxon>Eukaryota</taxon>
        <taxon>Viridiplantae</taxon>
        <taxon>Streptophyta</taxon>
        <taxon>Embryophyta</taxon>
        <taxon>Tracheophyta</taxon>
        <taxon>Spermatophyta</taxon>
        <taxon>Magnoliopsida</taxon>
        <taxon>eudicotyledons</taxon>
        <taxon>Gunneridae</taxon>
        <taxon>Pentapetalae</taxon>
        <taxon>rosids</taxon>
        <taxon>malvids</taxon>
        <taxon>Sapindales</taxon>
        <taxon>Sapindaceae</taxon>
        <taxon>Hippocastanoideae</taxon>
        <taxon>Acereae</taxon>
        <taxon>Dipteronia</taxon>
    </lineage>
</organism>
<evidence type="ECO:0000259" key="1">
    <source>
        <dbReference type="Pfam" id="PF03108"/>
    </source>
</evidence>
<reference evidence="2" key="1">
    <citation type="journal article" date="2023" name="Plant J.">
        <title>Genome sequences and population genomics provide insights into the demographic history, inbreeding, and mutation load of two 'living fossil' tree species of Dipteronia.</title>
        <authorList>
            <person name="Feng Y."/>
            <person name="Comes H.P."/>
            <person name="Chen J."/>
            <person name="Zhu S."/>
            <person name="Lu R."/>
            <person name="Zhang X."/>
            <person name="Li P."/>
            <person name="Qiu J."/>
            <person name="Olsen K.M."/>
            <person name="Qiu Y."/>
        </authorList>
    </citation>
    <scope>NUCLEOTIDE SEQUENCE</scope>
    <source>
        <strain evidence="2">KIB01</strain>
    </source>
</reference>
<dbReference type="AlphaFoldDB" id="A0AAD9XCJ0"/>
<dbReference type="EMBL" id="JANJYI010000003">
    <property type="protein sequence ID" value="KAK2656483.1"/>
    <property type="molecule type" value="Genomic_DNA"/>
</dbReference>
<dbReference type="Pfam" id="PF03108">
    <property type="entry name" value="DBD_Tnp_Mut"/>
    <property type="match status" value="1"/>
</dbReference>
<accession>A0AAD9XCJ0</accession>
<sequence>MGLDIFQIYVTIDTRVVELGSCDADHISKIVLLHSLSKKHTGTDKVPEDDYYIWVYLPWSSDKKEVCSDSDILEVSRVIMKIKLGSDESGDNEDVVGLGDESDDDTPSGMEALVVVPEVPEEVCEDTDEYHDLFEGYQSKSDDDYCRDSGDEVSDAKLARVIKSNPFKQLERFNFTKVKNGKNRLTWVCMAKGYPWRIHASNFGDDTTMQVKTYKNEHTCHRIYKSKETRSKWIAGKFQALVMSNPGIQAAVITDLLRDQFNVVVDTQRLYKAKKMALQVLLKEHEACFQHLRAYAIMVQQWNPRSTTYIHLLDKTTTFQRMFDSFEAQRKGFLEGCRPFLGIDWCHWKGLYREVLLSAMVLYANSGLYPLAYCICEGEIFLSWSWFLKQLRVFLRYCARHIYANFRTSYGGHKLNNLFWRAVKTDDKYEFKKCLAEIGCINPKAMKYLTEI</sequence>
<gene>
    <name evidence="2" type="ORF">Ddye_009535</name>
</gene>
<dbReference type="PANTHER" id="PTHR31973">
    <property type="entry name" value="POLYPROTEIN, PUTATIVE-RELATED"/>
    <property type="match status" value="1"/>
</dbReference>
<dbReference type="InterPro" id="IPR004332">
    <property type="entry name" value="Transposase_MuDR"/>
</dbReference>
<dbReference type="Proteomes" id="UP001280121">
    <property type="component" value="Unassembled WGS sequence"/>
</dbReference>